<dbReference type="SUPFAM" id="SSF48452">
    <property type="entry name" value="TPR-like"/>
    <property type="match status" value="1"/>
</dbReference>
<dbReference type="HOGENOM" id="CLU_060258_0_0_9"/>
<dbReference type="GeneID" id="34219871"/>
<evidence type="ECO:0000313" key="1">
    <source>
        <dbReference type="EMBL" id="AIF67456.1"/>
    </source>
</evidence>
<dbReference type="InterPro" id="IPR019734">
    <property type="entry name" value="TPR_rpt"/>
</dbReference>
<evidence type="ECO:0008006" key="3">
    <source>
        <dbReference type="Google" id="ProtNLM"/>
    </source>
</evidence>
<accession>A0A075LMT9</accession>
<evidence type="ECO:0000313" key="2">
    <source>
        <dbReference type="Proteomes" id="UP000027980"/>
    </source>
</evidence>
<dbReference type="SMART" id="SM00028">
    <property type="entry name" value="TPR"/>
    <property type="match status" value="4"/>
</dbReference>
<dbReference type="Gene3D" id="1.25.40.10">
    <property type="entry name" value="Tetratricopeptide repeat domain"/>
    <property type="match status" value="1"/>
</dbReference>
<dbReference type="EMBL" id="CP008876">
    <property type="protein sequence ID" value="AIF67456.1"/>
    <property type="molecule type" value="Genomic_DNA"/>
</dbReference>
<dbReference type="OrthoDB" id="2957368at2"/>
<dbReference type="KEGG" id="tap:GZ22_12970"/>
<sequence length="350" mass="41345">MGRNLSDHLDIAALMDNWSVSIQLDKKDAAATIHKELKKHINEFDVEMLITYLLFESRYYLMQKDAENTAISLDNAKTHQDHFHDTHRYFLHLAEGILFYDEGNYQKALHYFENAENYIDQLDNPIDIGEFHLRKAMTYYFLDITNLSVLHSARAAKVFKSSKRMEFLLARTQMLQGLNYIDQLNYESAEKYLLTALTTFEKNKNQNFISSTNLNLGVLYVKRDLPATAIPYLNAALQGKQKRILLKILYLLTDCYWKTNQPSKAIEVYKEGFQASIEENNMTKKWEFAMLHKKYEDRLNYEIVWQEGINYFQKVEDVYNVRLFSKQLAQYYADNNQHDLAMKYYLLTLT</sequence>
<dbReference type="Proteomes" id="UP000027980">
    <property type="component" value="Chromosome"/>
</dbReference>
<dbReference type="InterPro" id="IPR011990">
    <property type="entry name" value="TPR-like_helical_dom_sf"/>
</dbReference>
<dbReference type="AlphaFoldDB" id="A0A075LMT9"/>
<dbReference type="RefSeq" id="WP_038563060.1">
    <property type="nucleotide sequence ID" value="NZ_CP008876.1"/>
</dbReference>
<proteinExistence type="predicted"/>
<organism evidence="1 2">
    <name type="scientific">Terribacillus saccharophilus</name>
    <dbReference type="NCBI Taxonomy" id="361277"/>
    <lineage>
        <taxon>Bacteria</taxon>
        <taxon>Bacillati</taxon>
        <taxon>Bacillota</taxon>
        <taxon>Bacilli</taxon>
        <taxon>Bacillales</taxon>
        <taxon>Bacillaceae</taxon>
        <taxon>Terribacillus</taxon>
    </lineage>
</organism>
<gene>
    <name evidence="1" type="ORF">GZ22_12970</name>
</gene>
<reference evidence="1 2" key="1">
    <citation type="submission" date="2014-07" db="EMBL/GenBank/DDBJ databases">
        <title>Complete genome sequence of a moderately halophilic bacterium Terribacillus aidingensis MP602, isolated from Cryptomeria fortunei in Tianmu mountain in China.</title>
        <authorList>
            <person name="Wang Y."/>
            <person name="Lu P."/>
            <person name="Zhang L."/>
        </authorList>
    </citation>
    <scope>NUCLEOTIDE SEQUENCE [LARGE SCALE GENOMIC DNA]</scope>
    <source>
        <strain evidence="1 2">MP602</strain>
    </source>
</reference>
<protein>
    <recommendedName>
        <fullName evidence="3">Aspartate phosphatase</fullName>
    </recommendedName>
</protein>
<name>A0A075LMT9_9BACI</name>